<comment type="caution">
    <text evidence="1">The sequence shown here is derived from an EMBL/GenBank/DDBJ whole genome shotgun (WGS) entry which is preliminary data.</text>
</comment>
<dbReference type="RefSeq" id="WP_166276293.1">
    <property type="nucleotide sequence ID" value="NZ_JAANNP010000001.1"/>
</dbReference>
<name>A0ABX0GSC1_9ACTN</name>
<protein>
    <submittedName>
        <fullName evidence="1">TIGR03085 family protein</fullName>
    </submittedName>
</protein>
<dbReference type="EMBL" id="JAANNP010000001">
    <property type="protein sequence ID" value="NHC12243.1"/>
    <property type="molecule type" value="Genomic_DNA"/>
</dbReference>
<dbReference type="InterPro" id="IPR017517">
    <property type="entry name" value="Maleyloyr_isom"/>
</dbReference>
<dbReference type="Proteomes" id="UP000800981">
    <property type="component" value="Unassembled WGS sequence"/>
</dbReference>
<sequence length="209" mass="22357">MSHATVERQALCATLEAVGPDAPTLDEGWAARDLAAHLVLRERRLDAAIGILATPLSGWTRRVQAGIAARPWPELVDAVRTGPPGWSPYALPGVDARANLVELLVHHEDVRRAQDGWQPRALPRELEDALWGQLSRTGRLLYRKSPAPVLLRRDTGQEATVAKGAGAPIVVEGPVVELLLHAFGRGSHAQACVRGDADAVARLDAGLGV</sequence>
<dbReference type="NCBIfam" id="TIGR03083">
    <property type="entry name" value="maleylpyruvate isomerase family mycothiol-dependent enzyme"/>
    <property type="match status" value="1"/>
</dbReference>
<accession>A0ABX0GSC1</accession>
<reference evidence="1 2" key="1">
    <citation type="submission" date="2020-03" db="EMBL/GenBank/DDBJ databases">
        <title>Two novel Motilibacter sp.</title>
        <authorList>
            <person name="Liu S."/>
        </authorList>
    </citation>
    <scope>NUCLEOTIDE SEQUENCE [LARGE SCALE GENOMIC DNA]</scope>
    <source>
        <strain evidence="1 2">E257</strain>
    </source>
</reference>
<organism evidence="1 2">
    <name type="scientific">Motilibacter deserti</name>
    <dbReference type="NCBI Taxonomy" id="2714956"/>
    <lineage>
        <taxon>Bacteria</taxon>
        <taxon>Bacillati</taxon>
        <taxon>Actinomycetota</taxon>
        <taxon>Actinomycetes</taxon>
        <taxon>Motilibacterales</taxon>
        <taxon>Motilibacteraceae</taxon>
        <taxon>Motilibacter</taxon>
    </lineage>
</organism>
<dbReference type="SUPFAM" id="SSF109854">
    <property type="entry name" value="DinB/YfiT-like putative metalloenzymes"/>
    <property type="match status" value="1"/>
</dbReference>
<gene>
    <name evidence="1" type="ORF">G9H71_00415</name>
</gene>
<evidence type="ECO:0000313" key="1">
    <source>
        <dbReference type="EMBL" id="NHC12243.1"/>
    </source>
</evidence>
<evidence type="ECO:0000313" key="2">
    <source>
        <dbReference type="Proteomes" id="UP000800981"/>
    </source>
</evidence>
<proteinExistence type="predicted"/>
<dbReference type="InterPro" id="IPR034660">
    <property type="entry name" value="DinB/YfiT-like"/>
</dbReference>
<dbReference type="NCBIfam" id="TIGR03085">
    <property type="entry name" value="TIGR03085 family metal-binding protein"/>
    <property type="match status" value="1"/>
</dbReference>
<keyword evidence="2" id="KW-1185">Reference proteome</keyword>
<dbReference type="InterPro" id="IPR017519">
    <property type="entry name" value="CHP03085"/>
</dbReference>